<dbReference type="EMBL" id="CAXKWB010082442">
    <property type="protein sequence ID" value="CAL4207018.1"/>
    <property type="molecule type" value="Genomic_DNA"/>
</dbReference>
<evidence type="ECO:0008006" key="3">
    <source>
        <dbReference type="Google" id="ProtNLM"/>
    </source>
</evidence>
<evidence type="ECO:0000313" key="2">
    <source>
        <dbReference type="Proteomes" id="UP001497623"/>
    </source>
</evidence>
<keyword evidence="2" id="KW-1185">Reference proteome</keyword>
<dbReference type="Proteomes" id="UP001497623">
    <property type="component" value="Unassembled WGS sequence"/>
</dbReference>
<accession>A0AAV2SMM6</accession>
<comment type="caution">
    <text evidence="1">The sequence shown here is derived from an EMBL/GenBank/DDBJ whole genome shotgun (WGS) entry which is preliminary data.</text>
</comment>
<sequence length="98" mass="11158">MPCPIYSSGENEVIIEFTSSSSWNGHGRGFNISWETISIADIYEDDSGRIKYPNLTNNCGSNHFCAMSIKTLPFHVIEHEIVLNKVQNVTNCHQIWIR</sequence>
<reference evidence="1 2" key="1">
    <citation type="submission" date="2024-05" db="EMBL/GenBank/DDBJ databases">
        <authorList>
            <person name="Wallberg A."/>
        </authorList>
    </citation>
    <scope>NUCLEOTIDE SEQUENCE [LARGE SCALE GENOMIC DNA]</scope>
</reference>
<protein>
    <recommendedName>
        <fullName evidence="3">CUB domain-containing protein</fullName>
    </recommendedName>
</protein>
<dbReference type="AlphaFoldDB" id="A0AAV2SMM6"/>
<organism evidence="1 2">
    <name type="scientific">Meganyctiphanes norvegica</name>
    <name type="common">Northern krill</name>
    <name type="synonym">Thysanopoda norvegica</name>
    <dbReference type="NCBI Taxonomy" id="48144"/>
    <lineage>
        <taxon>Eukaryota</taxon>
        <taxon>Metazoa</taxon>
        <taxon>Ecdysozoa</taxon>
        <taxon>Arthropoda</taxon>
        <taxon>Crustacea</taxon>
        <taxon>Multicrustacea</taxon>
        <taxon>Malacostraca</taxon>
        <taxon>Eumalacostraca</taxon>
        <taxon>Eucarida</taxon>
        <taxon>Euphausiacea</taxon>
        <taxon>Euphausiidae</taxon>
        <taxon>Meganyctiphanes</taxon>
    </lineage>
</organism>
<evidence type="ECO:0000313" key="1">
    <source>
        <dbReference type="EMBL" id="CAL4207018.1"/>
    </source>
</evidence>
<proteinExistence type="predicted"/>
<feature type="non-terminal residue" evidence="1">
    <location>
        <position position="98"/>
    </location>
</feature>
<name>A0AAV2SMM6_MEGNR</name>
<gene>
    <name evidence="1" type="ORF">MNOR_LOCUS38054</name>
</gene>